<evidence type="ECO:0000256" key="1">
    <source>
        <dbReference type="SAM" id="MobiDB-lite"/>
    </source>
</evidence>
<dbReference type="AlphaFoldDB" id="A0A7S3PF90"/>
<organism evidence="2">
    <name type="scientific">Aplanochytrium stocchinoi</name>
    <dbReference type="NCBI Taxonomy" id="215587"/>
    <lineage>
        <taxon>Eukaryota</taxon>
        <taxon>Sar</taxon>
        <taxon>Stramenopiles</taxon>
        <taxon>Bigyra</taxon>
        <taxon>Labyrinthulomycetes</taxon>
        <taxon>Thraustochytrida</taxon>
        <taxon>Thraustochytriidae</taxon>
        <taxon>Aplanochytrium</taxon>
    </lineage>
</organism>
<feature type="compositionally biased region" description="Polar residues" evidence="1">
    <location>
        <begin position="80"/>
        <end position="93"/>
    </location>
</feature>
<evidence type="ECO:0008006" key="3">
    <source>
        <dbReference type="Google" id="ProtNLM"/>
    </source>
</evidence>
<evidence type="ECO:0000313" key="2">
    <source>
        <dbReference type="EMBL" id="CAE0432814.1"/>
    </source>
</evidence>
<name>A0A7S3PF90_9STRA</name>
<gene>
    <name evidence="2" type="ORF">ASTO00021_LOCUS3132</name>
</gene>
<feature type="region of interest" description="Disordered" evidence="1">
    <location>
        <begin position="67"/>
        <end position="93"/>
    </location>
</feature>
<protein>
    <recommendedName>
        <fullName evidence="3">DASH complex subunit ASK1</fullName>
    </recommendedName>
</protein>
<accession>A0A7S3PF90</accession>
<dbReference type="GO" id="GO:0072686">
    <property type="term" value="C:mitotic spindle"/>
    <property type="evidence" value="ECO:0007669"/>
    <property type="project" value="InterPro"/>
</dbReference>
<reference evidence="2" key="1">
    <citation type="submission" date="2021-01" db="EMBL/GenBank/DDBJ databases">
        <authorList>
            <person name="Corre E."/>
            <person name="Pelletier E."/>
            <person name="Niang G."/>
            <person name="Scheremetjew M."/>
            <person name="Finn R."/>
            <person name="Kale V."/>
            <person name="Holt S."/>
            <person name="Cochrane G."/>
            <person name="Meng A."/>
            <person name="Brown T."/>
            <person name="Cohen L."/>
        </authorList>
    </citation>
    <scope>NUCLEOTIDE SEQUENCE</scope>
    <source>
        <strain evidence="2">GSBS06</strain>
    </source>
</reference>
<dbReference type="Pfam" id="PF08655">
    <property type="entry name" value="DASH_Ask1"/>
    <property type="match status" value="1"/>
</dbReference>
<feature type="compositionally biased region" description="Basic and acidic residues" evidence="1">
    <location>
        <begin position="67"/>
        <end position="78"/>
    </location>
</feature>
<sequence length="169" mass="19370">MDEVYDQQITQFLQKIDENFVLANKAAALLLRRVKVFEQRTGEVAESLDIWCRFFDYFHPQDNIDEEHVNDSKDRRDSYGSFQSGSYSHMSTPSMPRFSKSFHKTPMARSIDLCYPASAHSAGLDQSFASASTNLSRDLKNITPPTTTPFYKPSKSKHTLPFNTTSCYF</sequence>
<dbReference type="InterPro" id="IPR013964">
    <property type="entry name" value="DASH_Ask1"/>
</dbReference>
<dbReference type="GO" id="GO:0008608">
    <property type="term" value="P:attachment of spindle microtubules to kinetochore"/>
    <property type="evidence" value="ECO:0007669"/>
    <property type="project" value="InterPro"/>
</dbReference>
<dbReference type="GO" id="GO:0042729">
    <property type="term" value="C:DASH complex"/>
    <property type="evidence" value="ECO:0007669"/>
    <property type="project" value="InterPro"/>
</dbReference>
<proteinExistence type="predicted"/>
<dbReference type="EMBL" id="HBIN01004439">
    <property type="protein sequence ID" value="CAE0432814.1"/>
    <property type="molecule type" value="Transcribed_RNA"/>
</dbReference>